<feature type="compositionally biased region" description="Basic and acidic residues" evidence="2">
    <location>
        <begin position="21"/>
        <end position="30"/>
    </location>
</feature>
<reference evidence="3 4" key="1">
    <citation type="submission" date="2018-08" db="EMBL/GenBank/DDBJ databases">
        <authorList>
            <person name="Laetsch R D."/>
            <person name="Stevens L."/>
            <person name="Kumar S."/>
            <person name="Blaxter L. M."/>
        </authorList>
    </citation>
    <scope>NUCLEOTIDE SEQUENCE [LARGE SCALE GENOMIC DNA]</scope>
</reference>
<feature type="coiled-coil region" evidence="1">
    <location>
        <begin position="96"/>
        <end position="207"/>
    </location>
</feature>
<organism evidence="3 4">
    <name type="scientific">Litomosoides sigmodontis</name>
    <name type="common">Filarial nematode worm</name>
    <dbReference type="NCBI Taxonomy" id="42156"/>
    <lineage>
        <taxon>Eukaryota</taxon>
        <taxon>Metazoa</taxon>
        <taxon>Ecdysozoa</taxon>
        <taxon>Nematoda</taxon>
        <taxon>Chromadorea</taxon>
        <taxon>Rhabditida</taxon>
        <taxon>Spirurina</taxon>
        <taxon>Spiruromorpha</taxon>
        <taxon>Filarioidea</taxon>
        <taxon>Onchocercidae</taxon>
        <taxon>Litomosoides</taxon>
    </lineage>
</organism>
<evidence type="ECO:0000313" key="3">
    <source>
        <dbReference type="EMBL" id="VDK83064.1"/>
    </source>
</evidence>
<gene>
    <name evidence="3" type="ORF">NLS_LOCUS6039</name>
</gene>
<feature type="compositionally biased region" description="Basic residues" evidence="2">
    <location>
        <begin position="8"/>
        <end position="20"/>
    </location>
</feature>
<evidence type="ECO:0000256" key="2">
    <source>
        <dbReference type="SAM" id="MobiDB-lite"/>
    </source>
</evidence>
<dbReference type="OrthoDB" id="5877542at2759"/>
<sequence>MENNISSNHKRNSDRHRHSSKRDSSRDDGHSKHHHHKTHKKRRRHSRSHSFSGSLSPIGKRNPVVYMNPAFQSTYSGSVGSTQSDFELRTTLISQLSASEQRISSLESELRAAQLARGRAEQTVFDVNAEKLRLEAQNSEILQVMKTLERAVEDLQKTCGGLRVECDRRRRDVENGEKTIISCKEQNNFLNERNMKLVKKCEELCEENKAFISRRDESTKELAEMRPRFEGLQGELRQRIEEGRKMVAQLRSYEEKERIWKKEKADLEKRIEIKDAMAAAERKNNDEWKKRHLTEKAELERKVKLAEPEIRRALDAETIKNAIEDIRAFYDQKLELTLNELNTLKKNYAKSAAVSSSANLQKYRSMSAPPVCCVPSSNAHLSNGRPSVSSDLITEVHFPPPTLLISNDEINNNDSSHC</sequence>
<keyword evidence="1" id="KW-0175">Coiled coil</keyword>
<evidence type="ECO:0000256" key="1">
    <source>
        <dbReference type="SAM" id="Coils"/>
    </source>
</evidence>
<dbReference type="Gene3D" id="1.10.287.1490">
    <property type="match status" value="1"/>
</dbReference>
<feature type="compositionally biased region" description="Basic residues" evidence="2">
    <location>
        <begin position="31"/>
        <end position="48"/>
    </location>
</feature>
<keyword evidence="4" id="KW-1185">Reference proteome</keyword>
<protein>
    <submittedName>
        <fullName evidence="3">Uncharacterized protein</fullName>
    </submittedName>
</protein>
<name>A0A3P6UXT2_LITSI</name>
<dbReference type="Proteomes" id="UP000277928">
    <property type="component" value="Unassembled WGS sequence"/>
</dbReference>
<proteinExistence type="predicted"/>
<accession>A0A3P6UXT2</accession>
<dbReference type="EMBL" id="UYRX01000501">
    <property type="protein sequence ID" value="VDK83064.1"/>
    <property type="molecule type" value="Genomic_DNA"/>
</dbReference>
<dbReference type="OMA" id="RKNNDEW"/>
<dbReference type="AlphaFoldDB" id="A0A3P6UXT2"/>
<evidence type="ECO:0000313" key="4">
    <source>
        <dbReference type="Proteomes" id="UP000277928"/>
    </source>
</evidence>
<feature type="region of interest" description="Disordered" evidence="2">
    <location>
        <begin position="1"/>
        <end position="61"/>
    </location>
</feature>